<evidence type="ECO:0000313" key="9">
    <source>
        <dbReference type="EMBL" id="MCY9759237.1"/>
    </source>
</evidence>
<dbReference type="InterPro" id="IPR006153">
    <property type="entry name" value="Cation/H_exchanger_TM"/>
</dbReference>
<feature type="transmembrane region" description="Helical" evidence="7">
    <location>
        <begin position="122"/>
        <end position="141"/>
    </location>
</feature>
<dbReference type="PANTHER" id="PTHR42751:SF4">
    <property type="entry name" value="K(+)_H(+) ANTIPORTER SUBUNIT KHTU"/>
    <property type="match status" value="1"/>
</dbReference>
<keyword evidence="3" id="KW-0813">Transport</keyword>
<comment type="subcellular location">
    <subcellularLocation>
        <location evidence="1">Membrane</location>
        <topology evidence="1">Multi-pass membrane protein</topology>
    </subcellularLocation>
</comment>
<keyword evidence="6 7" id="KW-0472">Membrane</keyword>
<feature type="transmembrane region" description="Helical" evidence="7">
    <location>
        <begin position="298"/>
        <end position="319"/>
    </location>
</feature>
<accession>A0ABT4GS21</accession>
<dbReference type="InterPro" id="IPR038770">
    <property type="entry name" value="Na+/solute_symporter_sf"/>
</dbReference>
<evidence type="ECO:0000256" key="7">
    <source>
        <dbReference type="SAM" id="Phobius"/>
    </source>
</evidence>
<organism evidence="9 10">
    <name type="scientific">Paenibacillus alvei</name>
    <name type="common">Bacillus alvei</name>
    <dbReference type="NCBI Taxonomy" id="44250"/>
    <lineage>
        <taxon>Bacteria</taxon>
        <taxon>Bacillati</taxon>
        <taxon>Bacillota</taxon>
        <taxon>Bacilli</taxon>
        <taxon>Bacillales</taxon>
        <taxon>Paenibacillaceae</taxon>
        <taxon>Paenibacillus</taxon>
    </lineage>
</organism>
<sequence>MDHMIFQVGTALLLVTAASLLAGKLKFSIIPFLIVLGMLVGPHAPVIGLFDLTFVESQSIISFLGRMGVLFLLFYIGLEFSVSKLIKSGRNIVFGGTVYVVLNFLLAMVYGFLVHFPLYETLIVAGMMSVSSTAIVAKVLVDLRRTGNSETELILGMILFDDLFLAVFLSVMSGLLLGGATSVGGVLLSVGISMGYMLVFFIIARVGPPLLNKLLNITSSEIFIIVVFSLLFFIAGFSETLHVAEAIGALLFGLALSETEHSKRIEHLVVPFRDFFGAIFFFSFGLSIDPLTLGDAAWMAIGAVLLTVVSNMVAGWMAGRQAGLTYKASTNIGLTIMARGEFTIIVANLGISAGLMPLLKPFSALYVLVLAIVGPLLAKESKSVYGGLNRIFKWSSTKEKANIENK</sequence>
<name>A0ABT4GS21_PAEAL</name>
<proteinExistence type="inferred from homology"/>
<comment type="caution">
    <text evidence="9">The sequence shown here is derived from an EMBL/GenBank/DDBJ whole genome shotgun (WGS) entry which is preliminary data.</text>
</comment>
<feature type="transmembrane region" description="Helical" evidence="7">
    <location>
        <begin position="268"/>
        <end position="286"/>
    </location>
</feature>
<reference evidence="9 10" key="1">
    <citation type="submission" date="2022-05" db="EMBL/GenBank/DDBJ databases">
        <title>Genome Sequencing of Bee-Associated Microbes.</title>
        <authorList>
            <person name="Dunlap C."/>
        </authorList>
    </citation>
    <scope>NUCLEOTIDE SEQUENCE [LARGE SCALE GENOMIC DNA]</scope>
    <source>
        <strain evidence="9 10">NRRL B-04010</strain>
    </source>
</reference>
<evidence type="ECO:0000259" key="8">
    <source>
        <dbReference type="Pfam" id="PF00999"/>
    </source>
</evidence>
<feature type="transmembrane region" description="Helical" evidence="7">
    <location>
        <begin position="240"/>
        <end position="256"/>
    </location>
</feature>
<evidence type="ECO:0000313" key="10">
    <source>
        <dbReference type="Proteomes" id="UP001527181"/>
    </source>
</evidence>
<feature type="transmembrane region" description="Helical" evidence="7">
    <location>
        <begin position="6"/>
        <end position="23"/>
    </location>
</feature>
<dbReference type="Proteomes" id="UP001527181">
    <property type="component" value="Unassembled WGS sequence"/>
</dbReference>
<keyword evidence="5 7" id="KW-1133">Transmembrane helix</keyword>
<feature type="transmembrane region" description="Helical" evidence="7">
    <location>
        <begin position="153"/>
        <end position="177"/>
    </location>
</feature>
<feature type="domain" description="Cation/H+ exchanger transmembrane" evidence="8">
    <location>
        <begin position="14"/>
        <end position="378"/>
    </location>
</feature>
<dbReference type="RefSeq" id="WP_197267168.1">
    <property type="nucleotide sequence ID" value="NZ_JAKOBS010000061.1"/>
</dbReference>
<keyword evidence="4 7" id="KW-0812">Transmembrane</keyword>
<feature type="transmembrane region" description="Helical" evidence="7">
    <location>
        <begin position="60"/>
        <end position="80"/>
    </location>
</feature>
<keyword evidence="10" id="KW-1185">Reference proteome</keyword>
<evidence type="ECO:0000256" key="2">
    <source>
        <dbReference type="ARBA" id="ARBA00005551"/>
    </source>
</evidence>
<evidence type="ECO:0000256" key="5">
    <source>
        <dbReference type="ARBA" id="ARBA00022989"/>
    </source>
</evidence>
<evidence type="ECO:0000256" key="1">
    <source>
        <dbReference type="ARBA" id="ARBA00004141"/>
    </source>
</evidence>
<evidence type="ECO:0000256" key="6">
    <source>
        <dbReference type="ARBA" id="ARBA00023136"/>
    </source>
</evidence>
<dbReference type="EMBL" id="JAMDNP010000003">
    <property type="protein sequence ID" value="MCY9759237.1"/>
    <property type="molecule type" value="Genomic_DNA"/>
</dbReference>
<evidence type="ECO:0000256" key="4">
    <source>
        <dbReference type="ARBA" id="ARBA00022692"/>
    </source>
</evidence>
<feature type="transmembrane region" description="Helical" evidence="7">
    <location>
        <begin position="214"/>
        <end position="234"/>
    </location>
</feature>
<dbReference type="GeneID" id="94488739"/>
<feature type="transmembrane region" description="Helical" evidence="7">
    <location>
        <begin position="183"/>
        <end position="202"/>
    </location>
</feature>
<dbReference type="PANTHER" id="PTHR42751">
    <property type="entry name" value="SODIUM/HYDROGEN EXCHANGER FAMILY/TRKA DOMAIN PROTEIN"/>
    <property type="match status" value="1"/>
</dbReference>
<protein>
    <submittedName>
        <fullName evidence="9">Cation:proton antiporter</fullName>
    </submittedName>
</protein>
<gene>
    <name evidence="9" type="ORF">M5X12_01490</name>
</gene>
<feature type="transmembrane region" description="Helical" evidence="7">
    <location>
        <begin position="92"/>
        <end position="116"/>
    </location>
</feature>
<comment type="similarity">
    <text evidence="2">Belongs to the monovalent cation:proton antiporter 2 (CPA2) transporter (TC 2.A.37) family.</text>
</comment>
<dbReference type="Gene3D" id="1.20.1530.20">
    <property type="match status" value="1"/>
</dbReference>
<dbReference type="Pfam" id="PF00999">
    <property type="entry name" value="Na_H_Exchanger"/>
    <property type="match status" value="1"/>
</dbReference>
<feature type="transmembrane region" description="Helical" evidence="7">
    <location>
        <begin position="30"/>
        <end position="54"/>
    </location>
</feature>
<evidence type="ECO:0000256" key="3">
    <source>
        <dbReference type="ARBA" id="ARBA00022448"/>
    </source>
</evidence>